<gene>
    <name evidence="1" type="ORF">BON30_34385</name>
</gene>
<dbReference type="Proteomes" id="UP000182229">
    <property type="component" value="Unassembled WGS sequence"/>
</dbReference>
<reference evidence="1 2" key="2">
    <citation type="submission" date="2016-12" db="EMBL/GenBank/DDBJ databases">
        <title>Draft Genome Sequence of Cystobacter ferrugineus Strain Cbfe23.</title>
        <authorList>
            <person name="Akbar S."/>
            <person name="Dowd S.E."/>
            <person name="Stevens D.C."/>
        </authorList>
    </citation>
    <scope>NUCLEOTIDE SEQUENCE [LARGE SCALE GENOMIC DNA]</scope>
    <source>
        <strain evidence="1 2">Cbfe23</strain>
    </source>
</reference>
<protein>
    <submittedName>
        <fullName evidence="1">Uncharacterized protein</fullName>
    </submittedName>
</protein>
<name>A0A1L9B1V7_9BACT</name>
<organism evidence="1 2">
    <name type="scientific">Cystobacter ferrugineus</name>
    <dbReference type="NCBI Taxonomy" id="83449"/>
    <lineage>
        <taxon>Bacteria</taxon>
        <taxon>Pseudomonadati</taxon>
        <taxon>Myxococcota</taxon>
        <taxon>Myxococcia</taxon>
        <taxon>Myxococcales</taxon>
        <taxon>Cystobacterineae</taxon>
        <taxon>Archangiaceae</taxon>
        <taxon>Cystobacter</taxon>
    </lineage>
</organism>
<reference evidence="2" key="1">
    <citation type="submission" date="2016-11" db="EMBL/GenBank/DDBJ databases">
        <authorList>
            <person name="Shukria A."/>
            <person name="Stevens D.C."/>
        </authorList>
    </citation>
    <scope>NUCLEOTIDE SEQUENCE [LARGE SCALE GENOMIC DNA]</scope>
    <source>
        <strain evidence="2">Cbfe23</strain>
    </source>
</reference>
<dbReference type="AlphaFoldDB" id="A0A1L9B1V7"/>
<proteinExistence type="predicted"/>
<accession>A0A1L9B1V7</accession>
<keyword evidence="2" id="KW-1185">Reference proteome</keyword>
<sequence>MLGPDIFGNYWPVDAESCFPLALDNLGRMTWAPFERVSPGLFLWSGPNPHDAARQLLGEEVRRLDVRGNPVAFVCGSALLVAGSEDLAALKSALAQVQKRATEMEGFEACELRGGGWEAYVPSAAFEQKWRSARQKLLSFQYAEQAELWEMLIEQGMLGREEDAAKEADAFAHFLMKLEDDDGEEPDTAAMLGTWELVSSGWGVKESRCTWRPECLVLPQAERVQVTTEAGESFEVRWGDLMQVASGALQQQSVYPSWFKVLRPLDPGELKALVALPSRVG</sequence>
<evidence type="ECO:0000313" key="1">
    <source>
        <dbReference type="EMBL" id="OJH36248.1"/>
    </source>
</evidence>
<evidence type="ECO:0000313" key="2">
    <source>
        <dbReference type="Proteomes" id="UP000182229"/>
    </source>
</evidence>
<comment type="caution">
    <text evidence="1">The sequence shown here is derived from an EMBL/GenBank/DDBJ whole genome shotgun (WGS) entry which is preliminary data.</text>
</comment>
<dbReference type="EMBL" id="MPIN01000011">
    <property type="protein sequence ID" value="OJH36248.1"/>
    <property type="molecule type" value="Genomic_DNA"/>
</dbReference>